<reference evidence="3" key="1">
    <citation type="submission" date="2018-06" db="EMBL/GenBank/DDBJ databases">
        <authorList>
            <person name="Zhirakovskaya E."/>
        </authorList>
    </citation>
    <scope>NUCLEOTIDE SEQUENCE</scope>
</reference>
<dbReference type="GO" id="GO:0004536">
    <property type="term" value="F:DNA nuclease activity"/>
    <property type="evidence" value="ECO:0007669"/>
    <property type="project" value="InterPro"/>
</dbReference>
<dbReference type="PROSITE" id="PS01137">
    <property type="entry name" value="TATD_1"/>
    <property type="match status" value="1"/>
</dbReference>
<gene>
    <name evidence="3" type="ORF">MNBD_CHLOROFLEXI01-1940</name>
</gene>
<sequence length="258" mass="28344">MLIDSHCHLDFERFDADRDEVVARAAEAGVTKIVVPAIDIGNCRTVVALAERYEAVFAAVGVHPNSTAGWQDSWIGVLRDLAQHPKVVAIGEIGLDYHWDKSPKVVQHHALALQLELAAELGLPVIIHNRESSADVMRLLAESPLVGKENPGVLHSFSADWETAVSALDLGYYLGITGPVTFKKAEALREIAHKIPTDRLLIETDAPFLTPHPYRGKRNEPAYVAYVAERLAAVRGVETAVLAEQTSENAHQLFKRLK</sequence>
<accession>A0A3B0VM18</accession>
<name>A0A3B0VM18_9ZZZZ</name>
<dbReference type="PANTHER" id="PTHR46124:SF2">
    <property type="entry name" value="D-AMINOACYL-TRNA DEACYLASE"/>
    <property type="match status" value="1"/>
</dbReference>
<evidence type="ECO:0000256" key="2">
    <source>
        <dbReference type="ARBA" id="ARBA00022801"/>
    </source>
</evidence>
<proteinExistence type="predicted"/>
<dbReference type="PIRSF" id="PIRSF005902">
    <property type="entry name" value="DNase_TatD"/>
    <property type="match status" value="1"/>
</dbReference>
<keyword evidence="1" id="KW-0479">Metal-binding</keyword>
<dbReference type="PANTHER" id="PTHR46124">
    <property type="entry name" value="D-AMINOACYL-TRNA DEACYLASE"/>
    <property type="match status" value="1"/>
</dbReference>
<dbReference type="InterPro" id="IPR032466">
    <property type="entry name" value="Metal_Hydrolase"/>
</dbReference>
<dbReference type="InterPro" id="IPR018228">
    <property type="entry name" value="DNase_TatD-rel_CS"/>
</dbReference>
<dbReference type="InterPro" id="IPR001130">
    <property type="entry name" value="TatD-like"/>
</dbReference>
<dbReference type="GO" id="GO:0046872">
    <property type="term" value="F:metal ion binding"/>
    <property type="evidence" value="ECO:0007669"/>
    <property type="project" value="UniProtKB-KW"/>
</dbReference>
<protein>
    <submittedName>
        <fullName evidence="3">Uncharacterized metal-dependent hydrolase YcfH</fullName>
    </submittedName>
</protein>
<dbReference type="GO" id="GO:0016788">
    <property type="term" value="F:hydrolase activity, acting on ester bonds"/>
    <property type="evidence" value="ECO:0007669"/>
    <property type="project" value="InterPro"/>
</dbReference>
<dbReference type="Gene3D" id="3.20.20.140">
    <property type="entry name" value="Metal-dependent hydrolases"/>
    <property type="match status" value="1"/>
</dbReference>
<dbReference type="AlphaFoldDB" id="A0A3B0VM18"/>
<evidence type="ECO:0000256" key="1">
    <source>
        <dbReference type="ARBA" id="ARBA00022723"/>
    </source>
</evidence>
<keyword evidence="2 3" id="KW-0378">Hydrolase</keyword>
<dbReference type="FunFam" id="3.20.20.140:FF:000005">
    <property type="entry name" value="TatD family hydrolase"/>
    <property type="match status" value="1"/>
</dbReference>
<dbReference type="GO" id="GO:0005829">
    <property type="term" value="C:cytosol"/>
    <property type="evidence" value="ECO:0007669"/>
    <property type="project" value="TreeGrafter"/>
</dbReference>
<dbReference type="CDD" id="cd01310">
    <property type="entry name" value="TatD_DNAse"/>
    <property type="match status" value="1"/>
</dbReference>
<dbReference type="EMBL" id="UOEU01000379">
    <property type="protein sequence ID" value="VAW32664.1"/>
    <property type="molecule type" value="Genomic_DNA"/>
</dbReference>
<dbReference type="InterPro" id="IPR015991">
    <property type="entry name" value="TatD/YcfH-like"/>
</dbReference>
<organism evidence="3">
    <name type="scientific">hydrothermal vent metagenome</name>
    <dbReference type="NCBI Taxonomy" id="652676"/>
    <lineage>
        <taxon>unclassified sequences</taxon>
        <taxon>metagenomes</taxon>
        <taxon>ecological metagenomes</taxon>
    </lineage>
</organism>
<dbReference type="NCBIfam" id="TIGR00010">
    <property type="entry name" value="YchF/TatD family DNA exonuclease"/>
    <property type="match status" value="1"/>
</dbReference>
<dbReference type="SUPFAM" id="SSF51556">
    <property type="entry name" value="Metallo-dependent hydrolases"/>
    <property type="match status" value="1"/>
</dbReference>
<dbReference type="Pfam" id="PF01026">
    <property type="entry name" value="TatD_DNase"/>
    <property type="match status" value="1"/>
</dbReference>
<evidence type="ECO:0000313" key="3">
    <source>
        <dbReference type="EMBL" id="VAW32664.1"/>
    </source>
</evidence>